<dbReference type="EMBL" id="CAACVG010009379">
    <property type="protein sequence ID" value="VEN53070.1"/>
    <property type="molecule type" value="Genomic_DNA"/>
</dbReference>
<reference evidence="1 2" key="1">
    <citation type="submission" date="2019-01" db="EMBL/GenBank/DDBJ databases">
        <authorList>
            <person name="Sayadi A."/>
        </authorList>
    </citation>
    <scope>NUCLEOTIDE SEQUENCE [LARGE SCALE GENOMIC DNA]</scope>
</reference>
<dbReference type="OrthoDB" id="6690373at2759"/>
<accession>A0A653CZ79</accession>
<evidence type="ECO:0000313" key="1">
    <source>
        <dbReference type="EMBL" id="VEN53070.1"/>
    </source>
</evidence>
<organism evidence="1 2">
    <name type="scientific">Callosobruchus maculatus</name>
    <name type="common">Southern cowpea weevil</name>
    <name type="synonym">Pulse bruchid</name>
    <dbReference type="NCBI Taxonomy" id="64391"/>
    <lineage>
        <taxon>Eukaryota</taxon>
        <taxon>Metazoa</taxon>
        <taxon>Ecdysozoa</taxon>
        <taxon>Arthropoda</taxon>
        <taxon>Hexapoda</taxon>
        <taxon>Insecta</taxon>
        <taxon>Pterygota</taxon>
        <taxon>Neoptera</taxon>
        <taxon>Endopterygota</taxon>
        <taxon>Coleoptera</taxon>
        <taxon>Polyphaga</taxon>
        <taxon>Cucujiformia</taxon>
        <taxon>Chrysomeloidea</taxon>
        <taxon>Chrysomelidae</taxon>
        <taxon>Bruchinae</taxon>
        <taxon>Bruchini</taxon>
        <taxon>Callosobruchus</taxon>
    </lineage>
</organism>
<name>A0A653CZ79_CALMS</name>
<sequence>MLTSEITFAQTNSLNLLLKQQVVKHIEEIDEPLEEKEYKELDITKTLKLYSEDAHDEMKIRLANVQVEESSLSNQHKARCDTYDLLETVLEHVLQHAECVMLEVRSANRLALVLNSFAVRENYANEAVSAALSNLCRSPGLELLEEIRAKVFVCLNGHEKIRQLRQEYEKRKNNYNLALKNFKIILEVINVSETSLVKLKKQFDDVLESFQQCRRVLDEELPSALTEMTKVLIESMTMLGGECSIWGRHRTELSSLLRKLGSTVSVGEYALRELDDLKGGK</sequence>
<dbReference type="Proteomes" id="UP000410492">
    <property type="component" value="Unassembled WGS sequence"/>
</dbReference>
<evidence type="ECO:0000313" key="2">
    <source>
        <dbReference type="Proteomes" id="UP000410492"/>
    </source>
</evidence>
<protein>
    <submittedName>
        <fullName evidence="1">Uncharacterized protein</fullName>
    </submittedName>
</protein>
<gene>
    <name evidence="1" type="ORF">CALMAC_LOCUS12997</name>
</gene>
<dbReference type="AlphaFoldDB" id="A0A653CZ79"/>
<keyword evidence="2" id="KW-1185">Reference proteome</keyword>
<proteinExistence type="predicted"/>